<evidence type="ECO:0000313" key="3">
    <source>
        <dbReference type="Proteomes" id="UP001209344"/>
    </source>
</evidence>
<evidence type="ECO:0000256" key="1">
    <source>
        <dbReference type="SAM" id="SignalP"/>
    </source>
</evidence>
<dbReference type="InterPro" id="IPR008969">
    <property type="entry name" value="CarboxyPept-like_regulatory"/>
</dbReference>
<proteinExistence type="predicted"/>
<comment type="caution">
    <text evidence="2">The sequence shown here is derived from an EMBL/GenBank/DDBJ whole genome shotgun (WGS) entry which is preliminary data.</text>
</comment>
<evidence type="ECO:0000313" key="2">
    <source>
        <dbReference type="EMBL" id="MCW4128505.1"/>
    </source>
</evidence>
<accession>A0AAP3BCM7</accession>
<gene>
    <name evidence="2" type="ORF">ONT16_09635</name>
</gene>
<dbReference type="SUPFAM" id="SSF49464">
    <property type="entry name" value="Carboxypeptidase regulatory domain-like"/>
    <property type="match status" value="1"/>
</dbReference>
<dbReference type="Pfam" id="PF13715">
    <property type="entry name" value="CarbopepD_reg_2"/>
    <property type="match status" value="1"/>
</dbReference>
<feature type="signal peptide" evidence="1">
    <location>
        <begin position="1"/>
        <end position="33"/>
    </location>
</feature>
<name>A0AAP3BCM7_9BACT</name>
<keyword evidence="2" id="KW-0645">Protease</keyword>
<protein>
    <submittedName>
        <fullName evidence="2">Carboxypeptidase-like regulatory domain-containing protein</fullName>
    </submittedName>
</protein>
<dbReference type="EMBL" id="JAPDVK010000002">
    <property type="protein sequence ID" value="MCW4128505.1"/>
    <property type="molecule type" value="Genomic_DNA"/>
</dbReference>
<reference evidence="2" key="1">
    <citation type="submission" date="2022-11" db="EMBL/GenBank/DDBJ databases">
        <title>Genomic repertoires linked with pathogenic potency of arthritogenic Prevotella copri isolated from the gut of rheumatoid arthritis patients.</title>
        <authorList>
            <person name="Nii T."/>
            <person name="Maeda Y."/>
            <person name="Motooka D."/>
            <person name="Naito M."/>
            <person name="Matsumoto Y."/>
            <person name="Ogawa T."/>
            <person name="Oguro-Igashira E."/>
            <person name="Kishikawa T."/>
            <person name="Yamashita M."/>
            <person name="Koizumi S."/>
            <person name="Kurakawa T."/>
            <person name="Okumura R."/>
            <person name="Kayama H."/>
            <person name="Murakami M."/>
            <person name="Sakaguchi T."/>
            <person name="Das B."/>
            <person name="Nakamura S."/>
            <person name="Okada Y."/>
            <person name="Kumanogoh A."/>
            <person name="Takeda K."/>
        </authorList>
    </citation>
    <scope>NUCLEOTIDE SEQUENCE</scope>
    <source>
        <strain evidence="2">F3-75</strain>
    </source>
</reference>
<dbReference type="Proteomes" id="UP001209344">
    <property type="component" value="Unassembled WGS sequence"/>
</dbReference>
<sequence>MDNKLFLKESVLPVTLFCSALMFSPIGVAQVNAATNVVQQAKTVKGTVVDNMGEPVIGASVKVVGTTNGAVTDLDGNFTLTNVLGCPVLCSNFRVKKKLVLLLTL</sequence>
<organism evidence="2 3">
    <name type="scientific">Segatella copri</name>
    <dbReference type="NCBI Taxonomy" id="165179"/>
    <lineage>
        <taxon>Bacteria</taxon>
        <taxon>Pseudomonadati</taxon>
        <taxon>Bacteroidota</taxon>
        <taxon>Bacteroidia</taxon>
        <taxon>Bacteroidales</taxon>
        <taxon>Prevotellaceae</taxon>
        <taxon>Segatella</taxon>
    </lineage>
</organism>
<dbReference type="AlphaFoldDB" id="A0AAP3BCM7"/>
<keyword evidence="1" id="KW-0732">Signal</keyword>
<feature type="chain" id="PRO_5042897181" evidence="1">
    <location>
        <begin position="34"/>
        <end position="105"/>
    </location>
</feature>
<dbReference type="GO" id="GO:0004180">
    <property type="term" value="F:carboxypeptidase activity"/>
    <property type="evidence" value="ECO:0007669"/>
    <property type="project" value="UniProtKB-KW"/>
</dbReference>
<keyword evidence="2" id="KW-0121">Carboxypeptidase</keyword>
<dbReference type="Gene3D" id="2.60.40.1120">
    <property type="entry name" value="Carboxypeptidase-like, regulatory domain"/>
    <property type="match status" value="1"/>
</dbReference>
<keyword evidence="2" id="KW-0378">Hydrolase</keyword>